<comment type="caution">
    <text evidence="9">The sequence shown here is derived from an EMBL/GenBank/DDBJ whole genome shotgun (WGS) entry which is preliminary data.</text>
</comment>
<protein>
    <recommendedName>
        <fullName evidence="8">RsgI N-terminal anti-sigma domain-containing protein</fullName>
    </recommendedName>
</protein>
<comment type="subcellular location">
    <subcellularLocation>
        <location evidence="1">Cell membrane</location>
        <topology evidence="1">Single-pass membrane protein</topology>
    </subcellularLocation>
</comment>
<keyword evidence="2" id="KW-1003">Cell membrane</keyword>
<dbReference type="Pfam" id="PF12791">
    <property type="entry name" value="RsgI_N"/>
    <property type="match status" value="1"/>
</dbReference>
<dbReference type="InterPro" id="IPR055431">
    <property type="entry name" value="RsgI_M"/>
</dbReference>
<proteinExistence type="predicted"/>
<evidence type="ECO:0000256" key="1">
    <source>
        <dbReference type="ARBA" id="ARBA00004162"/>
    </source>
</evidence>
<evidence type="ECO:0000256" key="5">
    <source>
        <dbReference type="ARBA" id="ARBA00023136"/>
    </source>
</evidence>
<keyword evidence="3 7" id="KW-0812">Transmembrane</keyword>
<feature type="region of interest" description="Disordered" evidence="6">
    <location>
        <begin position="214"/>
        <end position="234"/>
    </location>
</feature>
<evidence type="ECO:0000259" key="8">
    <source>
        <dbReference type="PROSITE" id="PS51849"/>
    </source>
</evidence>
<name>A0A917PR30_9BACI</name>
<evidence type="ECO:0000256" key="3">
    <source>
        <dbReference type="ARBA" id="ARBA00022692"/>
    </source>
</evidence>
<sequence length="257" mass="29737">MQKGIVMEMHRDYLIVMCKDGAFQKARLQKNAVVGMEVSYQPFAGKRHPVLHYKSNPFQLMAIAFIVLFIIPGYFVMGNDKTYAWVNISINPNIELKIDDHLKVTSINFLNKDAVLFEQQLQTYKGRHLTDVIQAIMSESEKADLLQNGKKMLAGVSYMTDKHQVSVINEIEDYFMVHDQEWEIVTMKIPKEIREQAQKREESMNQLMAVSLVEPHLSHKSDKNNETEKPSVKDTEREILHTLYNHMNNHSGTADKQ</sequence>
<organism evidence="9 10">
    <name type="scientific">Lentibacillus kapialis</name>
    <dbReference type="NCBI Taxonomy" id="340214"/>
    <lineage>
        <taxon>Bacteria</taxon>
        <taxon>Bacillati</taxon>
        <taxon>Bacillota</taxon>
        <taxon>Bacilli</taxon>
        <taxon>Bacillales</taxon>
        <taxon>Bacillaceae</taxon>
        <taxon>Lentibacillus</taxon>
    </lineage>
</organism>
<dbReference type="EMBL" id="BMNQ01000006">
    <property type="protein sequence ID" value="GGJ88041.1"/>
    <property type="molecule type" value="Genomic_DNA"/>
</dbReference>
<evidence type="ECO:0000256" key="7">
    <source>
        <dbReference type="SAM" id="Phobius"/>
    </source>
</evidence>
<dbReference type="PROSITE" id="PS51849">
    <property type="entry name" value="RSGI_N"/>
    <property type="match status" value="1"/>
</dbReference>
<feature type="transmembrane region" description="Helical" evidence="7">
    <location>
        <begin position="58"/>
        <end position="77"/>
    </location>
</feature>
<reference evidence="9" key="2">
    <citation type="submission" date="2020-09" db="EMBL/GenBank/DDBJ databases">
        <authorList>
            <person name="Sun Q."/>
            <person name="Ohkuma M."/>
        </authorList>
    </citation>
    <scope>NUCLEOTIDE SEQUENCE</scope>
    <source>
        <strain evidence="9">JCM 12580</strain>
    </source>
</reference>
<dbReference type="InterPro" id="IPR024449">
    <property type="entry name" value="Anti-sigma_RsgI_N"/>
</dbReference>
<evidence type="ECO:0000256" key="6">
    <source>
        <dbReference type="SAM" id="MobiDB-lite"/>
    </source>
</evidence>
<feature type="domain" description="RsgI N-terminal anti-sigma" evidence="8">
    <location>
        <begin position="2"/>
        <end position="49"/>
    </location>
</feature>
<keyword evidence="10" id="KW-1185">Reference proteome</keyword>
<gene>
    <name evidence="9" type="ORF">GCM10007063_08170</name>
</gene>
<reference evidence="9" key="1">
    <citation type="journal article" date="2014" name="Int. J. Syst. Evol. Microbiol.">
        <title>Complete genome sequence of Corynebacterium casei LMG S-19264T (=DSM 44701T), isolated from a smear-ripened cheese.</title>
        <authorList>
            <consortium name="US DOE Joint Genome Institute (JGI-PGF)"/>
            <person name="Walter F."/>
            <person name="Albersmeier A."/>
            <person name="Kalinowski J."/>
            <person name="Ruckert C."/>
        </authorList>
    </citation>
    <scope>NUCLEOTIDE SEQUENCE</scope>
    <source>
        <strain evidence="9">JCM 12580</strain>
    </source>
</reference>
<dbReference type="AlphaFoldDB" id="A0A917PR30"/>
<dbReference type="RefSeq" id="WP_188631801.1">
    <property type="nucleotide sequence ID" value="NZ_BMNQ01000006.1"/>
</dbReference>
<feature type="compositionally biased region" description="Basic and acidic residues" evidence="6">
    <location>
        <begin position="216"/>
        <end position="234"/>
    </location>
</feature>
<evidence type="ECO:0000313" key="10">
    <source>
        <dbReference type="Proteomes" id="UP000658382"/>
    </source>
</evidence>
<keyword evidence="4 7" id="KW-1133">Transmembrane helix</keyword>
<dbReference type="Proteomes" id="UP000658382">
    <property type="component" value="Unassembled WGS sequence"/>
</dbReference>
<dbReference type="GO" id="GO:0005886">
    <property type="term" value="C:plasma membrane"/>
    <property type="evidence" value="ECO:0007669"/>
    <property type="project" value="UniProtKB-SubCell"/>
</dbReference>
<evidence type="ECO:0000313" key="9">
    <source>
        <dbReference type="EMBL" id="GGJ88041.1"/>
    </source>
</evidence>
<keyword evidence="5 7" id="KW-0472">Membrane</keyword>
<evidence type="ECO:0000256" key="4">
    <source>
        <dbReference type="ARBA" id="ARBA00022989"/>
    </source>
</evidence>
<evidence type="ECO:0000256" key="2">
    <source>
        <dbReference type="ARBA" id="ARBA00022475"/>
    </source>
</evidence>
<dbReference type="Pfam" id="PF23750">
    <property type="entry name" value="RsgI_M"/>
    <property type="match status" value="1"/>
</dbReference>
<accession>A0A917PR30</accession>